<dbReference type="InterPro" id="IPR046366">
    <property type="entry name" value="MPAB"/>
</dbReference>
<reference evidence="2 3" key="1">
    <citation type="submission" date="2022-10" db="EMBL/GenBank/DDBJ databases">
        <title>The complete genomes of actinobacterial strains from the NBC collection.</title>
        <authorList>
            <person name="Joergensen T.S."/>
            <person name="Alvarez Arevalo M."/>
            <person name="Sterndorff E.B."/>
            <person name="Faurdal D."/>
            <person name="Vuksanovic O."/>
            <person name="Mourched A.-S."/>
            <person name="Charusanti P."/>
            <person name="Shaw S."/>
            <person name="Blin K."/>
            <person name="Weber T."/>
        </authorList>
    </citation>
    <scope>NUCLEOTIDE SEQUENCE [LARGE SCALE GENOMIC DNA]</scope>
    <source>
        <strain evidence="2 3">NBC_01413</strain>
    </source>
</reference>
<dbReference type="Proteomes" id="UP001621418">
    <property type="component" value="Chromosome"/>
</dbReference>
<protein>
    <submittedName>
        <fullName evidence="2">DUF2236 domain-containing protein</fullName>
    </submittedName>
</protein>
<feature type="region of interest" description="Disordered" evidence="1">
    <location>
        <begin position="280"/>
        <end position="307"/>
    </location>
</feature>
<gene>
    <name evidence="2" type="ORF">OG308_19060</name>
</gene>
<proteinExistence type="predicted"/>
<evidence type="ECO:0000313" key="3">
    <source>
        <dbReference type="Proteomes" id="UP001621418"/>
    </source>
</evidence>
<dbReference type="PANTHER" id="PTHR36124:SF1">
    <property type="entry name" value="ER-BOUND OXYGENASE MPAB_MPAB'_RUBBER OXYGENASE CATALYTIC DOMAIN-CONTAINING PROTEIN"/>
    <property type="match status" value="1"/>
</dbReference>
<dbReference type="EMBL" id="CP109527">
    <property type="protein sequence ID" value="WTY33441.1"/>
    <property type="molecule type" value="Genomic_DNA"/>
</dbReference>
<organism evidence="2 3">
    <name type="scientific">Nocardia salmonicida</name>
    <dbReference type="NCBI Taxonomy" id="53431"/>
    <lineage>
        <taxon>Bacteria</taxon>
        <taxon>Bacillati</taxon>
        <taxon>Actinomycetota</taxon>
        <taxon>Actinomycetes</taxon>
        <taxon>Mycobacteriales</taxon>
        <taxon>Nocardiaceae</taxon>
        <taxon>Nocardia</taxon>
    </lineage>
</organism>
<keyword evidence="3" id="KW-1185">Reference proteome</keyword>
<sequence>MTRASNHISGAQVRRRIAALDPVRDADEIARLSLTVLHGHGALVYALFTVAFLKQVAVPTMARTLYRRGTGDIVCDTLRRNDDTIVFFGSLLEHGPDSAVGSAWIERLNEIHAHFPLRDQDSVYTLATLALDPHAITSDLGVRLFSEAEREAHWRFWRAVAVRQHLVDLPDERAELARWALAYEQREYAASDDGRAIARALIDAFGRRCLPWPVRSAAPRVIATFCPESLRRVHGLPEPDLATRSLVAAGLRAYAAIVDLQRVDPHRSLAVDFGERRYGSRTPDEVGYQRGGTPHRAHPPSDGEPDR</sequence>
<dbReference type="RefSeq" id="WP_405145658.1">
    <property type="nucleotide sequence ID" value="NZ_CP109527.1"/>
</dbReference>
<name>A0ABZ1N0G7_9NOCA</name>
<evidence type="ECO:0000256" key="1">
    <source>
        <dbReference type="SAM" id="MobiDB-lite"/>
    </source>
</evidence>
<dbReference type="PANTHER" id="PTHR36124">
    <property type="match status" value="1"/>
</dbReference>
<accession>A0ABZ1N0G7</accession>
<evidence type="ECO:0000313" key="2">
    <source>
        <dbReference type="EMBL" id="WTY33441.1"/>
    </source>
</evidence>